<evidence type="ECO:0000313" key="4">
    <source>
        <dbReference type="Proteomes" id="UP001301388"/>
    </source>
</evidence>
<reference evidence="3 4" key="1">
    <citation type="submission" date="2023-12" db="EMBL/GenBank/DDBJ databases">
        <title>Baltic Sea Cyanobacteria.</title>
        <authorList>
            <person name="Delbaje E."/>
            <person name="Fewer D.P."/>
            <person name="Shishido T.K."/>
        </authorList>
    </citation>
    <scope>NUCLEOTIDE SEQUENCE [LARGE SCALE GENOMIC DNA]</scope>
    <source>
        <strain evidence="3 4">UHCC 0370</strain>
    </source>
</reference>
<dbReference type="InterPro" id="IPR051610">
    <property type="entry name" value="GPI/OXD"/>
</dbReference>
<keyword evidence="4" id="KW-1185">Reference proteome</keyword>
<dbReference type="InterPro" id="IPR014710">
    <property type="entry name" value="RmlC-like_jellyroll"/>
</dbReference>
<gene>
    <name evidence="3" type="ORF">VB774_14425</name>
</gene>
<dbReference type="Gene3D" id="2.60.120.10">
    <property type="entry name" value="Jelly Rolls"/>
    <property type="match status" value="1"/>
</dbReference>
<dbReference type="InterPro" id="IPR013096">
    <property type="entry name" value="Cupin_2"/>
</dbReference>
<dbReference type="SUPFAM" id="SSF51182">
    <property type="entry name" value="RmlC-like cupins"/>
    <property type="match status" value="1"/>
</dbReference>
<dbReference type="InterPro" id="IPR011051">
    <property type="entry name" value="RmlC_Cupin_sf"/>
</dbReference>
<dbReference type="PANTHER" id="PTHR35848:SF6">
    <property type="entry name" value="CUPIN TYPE-2 DOMAIN-CONTAINING PROTEIN"/>
    <property type="match status" value="1"/>
</dbReference>
<keyword evidence="1" id="KW-0479">Metal-binding</keyword>
<proteinExistence type="predicted"/>
<dbReference type="PANTHER" id="PTHR35848">
    <property type="entry name" value="OXALATE-BINDING PROTEIN"/>
    <property type="match status" value="1"/>
</dbReference>
<protein>
    <submittedName>
        <fullName evidence="3">Cupin domain-containing protein</fullName>
    </submittedName>
</protein>
<organism evidence="3 4">
    <name type="scientific">Pseudanabaena galeata UHCC 0370</name>
    <dbReference type="NCBI Taxonomy" id="3110310"/>
    <lineage>
        <taxon>Bacteria</taxon>
        <taxon>Bacillati</taxon>
        <taxon>Cyanobacteriota</taxon>
        <taxon>Cyanophyceae</taxon>
        <taxon>Pseudanabaenales</taxon>
        <taxon>Pseudanabaenaceae</taxon>
        <taxon>Pseudanabaena</taxon>
    </lineage>
</organism>
<dbReference type="Proteomes" id="UP001301388">
    <property type="component" value="Unassembled WGS sequence"/>
</dbReference>
<name>A0ABU5TKP2_9CYAN</name>
<sequence length="156" mass="17975">MKVKWSNSAMTTIAKQDRDLATVMKDDGVAKANTHDSINRIFNRLEDIKKEMGEPSWSVRLIYTDMMSAVMICQKPGESNRTHYHANEDEWWVIMEGELEWDVDGHGAYHATKDDIIFVPRKVIHNIRVVGDKPSIRLAIGKPDVNHIFVEDHVFE</sequence>
<dbReference type="CDD" id="cd02208">
    <property type="entry name" value="cupin_RmlC-like"/>
    <property type="match status" value="1"/>
</dbReference>
<dbReference type="Pfam" id="PF07883">
    <property type="entry name" value="Cupin_2"/>
    <property type="match status" value="1"/>
</dbReference>
<evidence type="ECO:0000256" key="1">
    <source>
        <dbReference type="ARBA" id="ARBA00022723"/>
    </source>
</evidence>
<feature type="domain" description="Cupin type-2" evidence="2">
    <location>
        <begin position="72"/>
        <end position="136"/>
    </location>
</feature>
<dbReference type="RefSeq" id="WP_281007004.1">
    <property type="nucleotide sequence ID" value="NZ_JAYGIE010000079.1"/>
</dbReference>
<dbReference type="EMBL" id="JAYGIE010000079">
    <property type="protein sequence ID" value="MEA5478820.1"/>
    <property type="molecule type" value="Genomic_DNA"/>
</dbReference>
<comment type="caution">
    <text evidence="3">The sequence shown here is derived from an EMBL/GenBank/DDBJ whole genome shotgun (WGS) entry which is preliminary data.</text>
</comment>
<accession>A0ABU5TKP2</accession>
<evidence type="ECO:0000259" key="2">
    <source>
        <dbReference type="Pfam" id="PF07883"/>
    </source>
</evidence>
<evidence type="ECO:0000313" key="3">
    <source>
        <dbReference type="EMBL" id="MEA5478820.1"/>
    </source>
</evidence>